<name>A0A5P6VQP0_PSEXY</name>
<accession>A0A5P6VQP0</accession>
<dbReference type="EMBL" id="CP043028">
    <property type="protein sequence ID" value="QFJ54668.1"/>
    <property type="molecule type" value="Genomic_DNA"/>
</dbReference>
<comment type="similarity">
    <text evidence="1">In the N-terminal section; belongs to the LXG family.</text>
</comment>
<gene>
    <name evidence="3" type="ORF">FXF36_07265</name>
</gene>
<dbReference type="InterPro" id="IPR006829">
    <property type="entry name" value="LXG_dom"/>
</dbReference>
<feature type="domain" description="LXG" evidence="2">
    <location>
        <begin position="4"/>
        <end position="237"/>
    </location>
</feature>
<evidence type="ECO:0000313" key="4">
    <source>
        <dbReference type="Proteomes" id="UP000327030"/>
    </source>
</evidence>
<dbReference type="AlphaFoldDB" id="A0A5P6VQP0"/>
<evidence type="ECO:0000313" key="3">
    <source>
        <dbReference type="EMBL" id="QFJ54668.1"/>
    </source>
</evidence>
<dbReference type="Proteomes" id="UP000327030">
    <property type="component" value="Chromosome 1"/>
</dbReference>
<sequence>MQGKDYKVSFIDNMMAYQTASARIAEIQGILGTLSQNVTSIIESDAFTGAAADNIKAFAKEVHLPLITSVSYMLTEYHSKLMLYYSGYFNIDDDYATKFCAHTLDKYQKHATNYDNANIWVQNQISNSLSKVSDIISLNTPGMGSLSTDLQWMYNKINTLDSSIVNYENAHANDLDSINDFIANLDNFINYYKDNIAPGDYTSGDVSSNTYAYLLYQSTLASQEFLQGKEAELQDASEKLQEISERMQADYDAACQARIDQGRAEIIKGVAVCFVGAIAIIASAGAATPLVAGGLFITGSCTYLYGASNIAEGVDDVYYGMNGDLSSYAYNPIRDTVFMGNQQLYDFWGNANTMIAGTLTAANSAMLGGMAKGLTGTELTKTTFIAVGKNMTAGFLGDAATKVTVDALDARFNLNMTEEALLEIGLGIAFDPDTYETVGKVGSKLHGDTGTTPGSLTDAAHRSALPDNELNFADMMDPADAERYNNWANECANGTHAEFPGMSELDIQGFKVADAQLTTAGALAKVDGDALIALRGESVKVDATESVNLNTEEKPKPYTNGRPSFRNGVVEQVWENAKGPDGLVRDPNTNEVIEWEPGQPRKGVWDMGHIPEEKYSVVHEAYMNGEMTTKEFVDWYNTPENYRPELPKNNRGHMFE</sequence>
<organism evidence="3 4">
    <name type="scientific">Pseudobutyrivibrio xylanivorans</name>
    <dbReference type="NCBI Taxonomy" id="185007"/>
    <lineage>
        <taxon>Bacteria</taxon>
        <taxon>Bacillati</taxon>
        <taxon>Bacillota</taxon>
        <taxon>Clostridia</taxon>
        <taxon>Lachnospirales</taxon>
        <taxon>Lachnospiraceae</taxon>
        <taxon>Pseudobutyrivibrio</taxon>
    </lineage>
</organism>
<dbReference type="Pfam" id="PF14410">
    <property type="entry name" value="GH-E"/>
    <property type="match status" value="1"/>
</dbReference>
<reference evidence="4" key="1">
    <citation type="submission" date="2019-08" db="EMBL/GenBank/DDBJ databases">
        <title>Complete Genome Sequence of the Polysaccharide-Degrading Rumen Bacterium Pseudobutyrivibrio xylanivorans MA3014.</title>
        <authorList>
            <person name="Palevich N."/>
            <person name="Maclean P.H."/>
            <person name="Kelly W.J."/>
            <person name="Leahy S.C."/>
            <person name="Rakonjac J."/>
            <person name="Attwood G.T."/>
        </authorList>
    </citation>
    <scope>NUCLEOTIDE SEQUENCE [LARGE SCALE GENOMIC DNA]</scope>
    <source>
        <strain evidence="4">MA3014</strain>
    </source>
</reference>
<proteinExistence type="inferred from homology"/>
<evidence type="ECO:0000259" key="2">
    <source>
        <dbReference type="PROSITE" id="PS51756"/>
    </source>
</evidence>
<dbReference type="OrthoDB" id="2888882at2"/>
<evidence type="ECO:0000256" key="1">
    <source>
        <dbReference type="ARBA" id="ARBA00034117"/>
    </source>
</evidence>
<dbReference type="Pfam" id="PF04740">
    <property type="entry name" value="LXG"/>
    <property type="match status" value="1"/>
</dbReference>
<dbReference type="InterPro" id="IPR026835">
    <property type="entry name" value="YqcG_C"/>
</dbReference>
<protein>
    <recommendedName>
        <fullName evidence="2">LXG domain-containing protein</fullName>
    </recommendedName>
</protein>
<dbReference type="KEGG" id="pxv:FXF36_07265"/>
<dbReference type="PROSITE" id="PS51756">
    <property type="entry name" value="LXG"/>
    <property type="match status" value="1"/>
</dbReference>
<dbReference type="RefSeq" id="WP_151623152.1">
    <property type="nucleotide sequence ID" value="NZ_CP043028.1"/>
</dbReference>